<dbReference type="AlphaFoldDB" id="A0A8S4NPZ0"/>
<gene>
    <name evidence="2" type="ORF">OFUS_LOCUS9157</name>
</gene>
<name>A0A8S4NPZ0_OWEFU</name>
<evidence type="ECO:0000256" key="1">
    <source>
        <dbReference type="SAM" id="MobiDB-lite"/>
    </source>
</evidence>
<reference evidence="2" key="1">
    <citation type="submission" date="2022-03" db="EMBL/GenBank/DDBJ databases">
        <authorList>
            <person name="Martin C."/>
        </authorList>
    </citation>
    <scope>NUCLEOTIDE SEQUENCE</scope>
</reference>
<dbReference type="EMBL" id="CAIIXF020000005">
    <property type="protein sequence ID" value="CAH1782743.1"/>
    <property type="molecule type" value="Genomic_DNA"/>
</dbReference>
<organism evidence="2 3">
    <name type="scientific">Owenia fusiformis</name>
    <name type="common">Polychaete worm</name>
    <dbReference type="NCBI Taxonomy" id="6347"/>
    <lineage>
        <taxon>Eukaryota</taxon>
        <taxon>Metazoa</taxon>
        <taxon>Spiralia</taxon>
        <taxon>Lophotrochozoa</taxon>
        <taxon>Annelida</taxon>
        <taxon>Polychaeta</taxon>
        <taxon>Sedentaria</taxon>
        <taxon>Canalipalpata</taxon>
        <taxon>Sabellida</taxon>
        <taxon>Oweniida</taxon>
        <taxon>Oweniidae</taxon>
        <taxon>Owenia</taxon>
    </lineage>
</organism>
<proteinExistence type="predicted"/>
<evidence type="ECO:0000313" key="3">
    <source>
        <dbReference type="Proteomes" id="UP000749559"/>
    </source>
</evidence>
<evidence type="ECO:0000313" key="2">
    <source>
        <dbReference type="EMBL" id="CAH1782743.1"/>
    </source>
</evidence>
<sequence length="247" mass="28020">MLLLRFIFDLYLVCWLFFNTFKLHSYLFHTLEEGVAWGYSQSPEDVHDVSDAMLFDFDDTDSQLCSPQDDFENDIDITLLRFDDGLNTSVDSSFTRLILLAVQNSLPKHYVNSTIREYRQARGYRNQIGRGRFDSPAGGEVRPRQSDTRTGNSQAVGPDIADPHQANQPTEGSIGNVSDSEGYIQIEHPGDSENSDSEETDHIRLEVPSDDEAVEHNTIDGDDSPGRDRPITDFYDVTCTFINTFKY</sequence>
<protein>
    <submittedName>
        <fullName evidence="2">Uncharacterized protein</fullName>
    </submittedName>
</protein>
<dbReference type="Proteomes" id="UP000749559">
    <property type="component" value="Unassembled WGS sequence"/>
</dbReference>
<comment type="caution">
    <text evidence="2">The sequence shown here is derived from an EMBL/GenBank/DDBJ whole genome shotgun (WGS) entry which is preliminary data.</text>
</comment>
<feature type="region of interest" description="Disordered" evidence="1">
    <location>
        <begin position="126"/>
        <end position="230"/>
    </location>
</feature>
<accession>A0A8S4NPZ0</accession>
<feature type="compositionally biased region" description="Basic and acidic residues" evidence="1">
    <location>
        <begin position="214"/>
        <end position="230"/>
    </location>
</feature>
<keyword evidence="3" id="KW-1185">Reference proteome</keyword>
<feature type="compositionally biased region" description="Polar residues" evidence="1">
    <location>
        <begin position="165"/>
        <end position="179"/>
    </location>
</feature>